<dbReference type="PANTHER" id="PTHR30576:SF4">
    <property type="entry name" value="UNDECAPRENYL-PHOSPHATE GALACTOSE PHOSPHOTRANSFERASE"/>
    <property type="match status" value="1"/>
</dbReference>
<gene>
    <name evidence="10" type="ORF">ENX07_05035</name>
</gene>
<feature type="transmembrane region" description="Helical" evidence="8">
    <location>
        <begin position="12"/>
        <end position="32"/>
    </location>
</feature>
<accession>A0A7C3Z3A7</accession>
<dbReference type="EMBL" id="DTMQ01000035">
    <property type="protein sequence ID" value="HGE99418.1"/>
    <property type="molecule type" value="Genomic_DNA"/>
</dbReference>
<dbReference type="GO" id="GO:0005886">
    <property type="term" value="C:plasma membrane"/>
    <property type="evidence" value="ECO:0007669"/>
    <property type="project" value="UniProtKB-SubCell"/>
</dbReference>
<organism evidence="10">
    <name type="scientific">candidate division WOR-3 bacterium</name>
    <dbReference type="NCBI Taxonomy" id="2052148"/>
    <lineage>
        <taxon>Bacteria</taxon>
        <taxon>Bacteria division WOR-3</taxon>
    </lineage>
</organism>
<dbReference type="AlphaFoldDB" id="A0A7C3Z3A7"/>
<evidence type="ECO:0000313" key="10">
    <source>
        <dbReference type="EMBL" id="HGE99418.1"/>
    </source>
</evidence>
<name>A0A7C3Z3A7_UNCW3</name>
<proteinExistence type="inferred from homology"/>
<dbReference type="PANTHER" id="PTHR30576">
    <property type="entry name" value="COLANIC BIOSYNTHESIS UDP-GLUCOSE LIPID CARRIER TRANSFERASE"/>
    <property type="match status" value="1"/>
</dbReference>
<keyword evidence="3" id="KW-1003">Cell membrane</keyword>
<reference evidence="10" key="1">
    <citation type="journal article" date="2020" name="mSystems">
        <title>Genome- and Community-Level Interaction Insights into Carbon Utilization and Element Cycling Functions of Hydrothermarchaeota in Hydrothermal Sediment.</title>
        <authorList>
            <person name="Zhou Z."/>
            <person name="Liu Y."/>
            <person name="Xu W."/>
            <person name="Pan J."/>
            <person name="Luo Z.H."/>
            <person name="Li M."/>
        </authorList>
    </citation>
    <scope>NUCLEOTIDE SEQUENCE [LARGE SCALE GENOMIC DNA]</scope>
    <source>
        <strain evidence="10">SpSt-906</strain>
    </source>
</reference>
<comment type="similarity">
    <text evidence="2">Belongs to the bacterial sugar transferase family.</text>
</comment>
<keyword evidence="5 8" id="KW-0812">Transmembrane</keyword>
<evidence type="ECO:0000256" key="6">
    <source>
        <dbReference type="ARBA" id="ARBA00022989"/>
    </source>
</evidence>
<evidence type="ECO:0000256" key="4">
    <source>
        <dbReference type="ARBA" id="ARBA00022679"/>
    </source>
</evidence>
<dbReference type="Pfam" id="PF02397">
    <property type="entry name" value="Bac_transf"/>
    <property type="match status" value="1"/>
</dbReference>
<dbReference type="GO" id="GO:0016780">
    <property type="term" value="F:phosphotransferase activity, for other substituted phosphate groups"/>
    <property type="evidence" value="ECO:0007669"/>
    <property type="project" value="TreeGrafter"/>
</dbReference>
<evidence type="ECO:0000256" key="3">
    <source>
        <dbReference type="ARBA" id="ARBA00022475"/>
    </source>
</evidence>
<feature type="transmembrane region" description="Helical" evidence="8">
    <location>
        <begin position="70"/>
        <end position="87"/>
    </location>
</feature>
<evidence type="ECO:0000256" key="8">
    <source>
        <dbReference type="SAM" id="Phobius"/>
    </source>
</evidence>
<keyword evidence="7 8" id="KW-0472">Membrane</keyword>
<comment type="caution">
    <text evidence="10">The sequence shown here is derived from an EMBL/GenBank/DDBJ whole genome shotgun (WGS) entry which is preliminary data.</text>
</comment>
<comment type="subcellular location">
    <subcellularLocation>
        <location evidence="1">Cell membrane</location>
    </subcellularLocation>
</comment>
<feature type="transmembrane region" description="Helical" evidence="8">
    <location>
        <begin position="229"/>
        <end position="248"/>
    </location>
</feature>
<evidence type="ECO:0000256" key="7">
    <source>
        <dbReference type="ARBA" id="ARBA00023136"/>
    </source>
</evidence>
<feature type="transmembrane region" description="Helical" evidence="8">
    <location>
        <begin position="38"/>
        <end position="58"/>
    </location>
</feature>
<protein>
    <recommendedName>
        <fullName evidence="9">Bacterial sugar transferase domain-containing protein</fullName>
    </recommendedName>
</protein>
<keyword evidence="6 8" id="KW-1133">Transmembrane helix</keyword>
<sequence>MEDKRDHLKSLPFLAVAFSFLLFFFMGLIFSLSIPFLFLLYLSFLFFSYLFGVFELTIPPLYGINFKTEIIFFLTVLSSFLLAKFFPDERVPFLFWLIFLFYLNLLEPFLDLLFSRKGKVPVVFVAKRSSNPFPKILTWCGLEPAKALTKEELSSFLPNVSDKLGRLREFQAIVLEENAPEIKRIARNYLSNFFLLKSSWLPSYFTGSFIKRMEDFPFLAIRIKRMIDFILSLLILLFVSPFFLFLSLCIKLDSPGPVFYRHKRIGRNGRSFYLLKFRTMIADADKKLAEILARNPSLQEEFLRTYKLKNDPRITAFGKVLRSLSIDELPQLINVIRGEMSLVGPRPIVEEEIKYYEAADRLIFKFFPGVTGLWQTSGRTDLSYEQRVSLDQKYCHNWNLLTDLKLILRTIPAVLSQRGAY</sequence>
<feature type="transmembrane region" description="Helical" evidence="8">
    <location>
        <begin position="93"/>
        <end position="114"/>
    </location>
</feature>
<dbReference type="InterPro" id="IPR003362">
    <property type="entry name" value="Bact_transf"/>
</dbReference>
<evidence type="ECO:0000256" key="5">
    <source>
        <dbReference type="ARBA" id="ARBA00022692"/>
    </source>
</evidence>
<feature type="domain" description="Bacterial sugar transferase" evidence="9">
    <location>
        <begin position="224"/>
        <end position="415"/>
    </location>
</feature>
<keyword evidence="4" id="KW-0808">Transferase</keyword>
<evidence type="ECO:0000256" key="1">
    <source>
        <dbReference type="ARBA" id="ARBA00004236"/>
    </source>
</evidence>
<evidence type="ECO:0000256" key="2">
    <source>
        <dbReference type="ARBA" id="ARBA00006464"/>
    </source>
</evidence>
<evidence type="ECO:0000259" key="9">
    <source>
        <dbReference type="Pfam" id="PF02397"/>
    </source>
</evidence>